<feature type="domain" description="Enolpyruvate transferase" evidence="13">
    <location>
        <begin position="8"/>
        <end position="411"/>
    </location>
</feature>
<feature type="binding site" evidence="12">
    <location>
        <position position="310"/>
    </location>
    <ligand>
        <name>UDP-N-acetyl-alpha-D-glucosamine</name>
        <dbReference type="ChEBI" id="CHEBI:57705"/>
    </ligand>
</feature>
<dbReference type="SUPFAM" id="SSF55205">
    <property type="entry name" value="EPT/RTPC-like"/>
    <property type="match status" value="1"/>
</dbReference>
<keyword evidence="15" id="KW-1185">Reference proteome</keyword>
<dbReference type="PANTHER" id="PTHR43783:SF1">
    <property type="entry name" value="UDP-N-ACETYLGLUCOSAMINE 1-CARBOXYVINYLTRANSFERASE"/>
    <property type="match status" value="1"/>
</dbReference>
<dbReference type="CDD" id="cd01555">
    <property type="entry name" value="UdpNAET"/>
    <property type="match status" value="1"/>
</dbReference>
<comment type="similarity">
    <text evidence="10 12">Belongs to the EPSP synthase family. MurA subfamily.</text>
</comment>
<feature type="modified residue" description="2-(S-cysteinyl)pyruvic acid O-phosphothioketal" evidence="12">
    <location>
        <position position="120"/>
    </location>
</feature>
<keyword evidence="4 12" id="KW-0132">Cell division</keyword>
<feature type="active site" description="Proton donor" evidence="12">
    <location>
        <position position="120"/>
    </location>
</feature>
<comment type="caution">
    <text evidence="12">Lacks conserved residue(s) required for the propagation of feature annotation.</text>
</comment>
<evidence type="ECO:0000256" key="6">
    <source>
        <dbReference type="ARBA" id="ARBA00022960"/>
    </source>
</evidence>
<dbReference type="InterPro" id="IPR005750">
    <property type="entry name" value="UDP_GlcNAc_COvinyl_MurA"/>
</dbReference>
<evidence type="ECO:0000256" key="5">
    <source>
        <dbReference type="ARBA" id="ARBA00022679"/>
    </source>
</evidence>
<dbReference type="NCBIfam" id="NF006873">
    <property type="entry name" value="PRK09369.1"/>
    <property type="match status" value="1"/>
</dbReference>
<protein>
    <recommendedName>
        <fullName evidence="12">UDP-N-acetylglucosamine 1-carboxyvinyltransferase</fullName>
        <ecNumber evidence="12">2.5.1.7</ecNumber>
    </recommendedName>
    <alternativeName>
        <fullName evidence="12">Enoylpyruvate transferase</fullName>
    </alternativeName>
    <alternativeName>
        <fullName evidence="12">UDP-N-acetylglucosamine enolpyruvyl transferase</fullName>
        <shortName evidence="12">EPT</shortName>
    </alternativeName>
</protein>
<evidence type="ECO:0000313" key="14">
    <source>
        <dbReference type="EMBL" id="WPY01150.1"/>
    </source>
</evidence>
<organism evidence="14 15">
    <name type="scientific">Candidatus Trichorickettsia mobilis</name>
    <dbReference type="NCBI Taxonomy" id="1346319"/>
    <lineage>
        <taxon>Bacteria</taxon>
        <taxon>Pseudomonadati</taxon>
        <taxon>Pseudomonadota</taxon>
        <taxon>Alphaproteobacteria</taxon>
        <taxon>Rickettsiales</taxon>
        <taxon>Rickettsiaceae</taxon>
        <taxon>Rickettsieae</taxon>
        <taxon>Candidatus Trichorickettsia</taxon>
    </lineage>
</organism>
<evidence type="ECO:0000256" key="2">
    <source>
        <dbReference type="ARBA" id="ARBA00004752"/>
    </source>
</evidence>
<evidence type="ECO:0000256" key="1">
    <source>
        <dbReference type="ARBA" id="ARBA00004496"/>
    </source>
</evidence>
<keyword evidence="6 12" id="KW-0133">Cell shape</keyword>
<accession>A0ABZ0UVE0</accession>
<feature type="binding site" evidence="12">
    <location>
        <position position="332"/>
    </location>
    <ligand>
        <name>UDP-N-acetyl-alpha-D-glucosamine</name>
        <dbReference type="ChEBI" id="CHEBI:57705"/>
    </ligand>
</feature>
<keyword evidence="12" id="KW-0670">Pyruvate</keyword>
<evidence type="ECO:0000313" key="15">
    <source>
        <dbReference type="Proteomes" id="UP001326613"/>
    </source>
</evidence>
<evidence type="ECO:0000256" key="7">
    <source>
        <dbReference type="ARBA" id="ARBA00022984"/>
    </source>
</evidence>
<comment type="subcellular location">
    <subcellularLocation>
        <location evidence="1 12">Cytoplasm</location>
    </subcellularLocation>
</comment>
<evidence type="ECO:0000256" key="10">
    <source>
        <dbReference type="ARBA" id="ARBA00038367"/>
    </source>
</evidence>
<dbReference type="RefSeq" id="WP_323737948.1">
    <property type="nucleotide sequence ID" value="NZ_CP112932.1"/>
</dbReference>
<comment type="catalytic activity">
    <reaction evidence="11 12">
        <text>phosphoenolpyruvate + UDP-N-acetyl-alpha-D-glucosamine = UDP-N-acetyl-3-O-(1-carboxyvinyl)-alpha-D-glucosamine + phosphate</text>
        <dbReference type="Rhea" id="RHEA:18681"/>
        <dbReference type="ChEBI" id="CHEBI:43474"/>
        <dbReference type="ChEBI" id="CHEBI:57705"/>
        <dbReference type="ChEBI" id="CHEBI:58702"/>
        <dbReference type="ChEBI" id="CHEBI:68483"/>
        <dbReference type="EC" id="2.5.1.7"/>
    </reaction>
</comment>
<dbReference type="Pfam" id="PF00275">
    <property type="entry name" value="EPSP_synthase"/>
    <property type="match status" value="1"/>
</dbReference>
<sequence>MDSIVIVGGTPLKGTIEVSGSKNAALPIMACAMLTADKLILHNVPRLADIRTMKVLLEQHGAIIEVHNNHKSSTLIIDCSTINNLIAHYDMVRKMRASIWVLGPLLARFGTAEVSLPGGCAIGARQVDLHLAILESMGAIIEIKHGYIYATTNGHRLRGVHFCFNKVSVGATINAIMAATLAEGTTLLSNCAQEPEIVDLCNCLNKMGANIVGIGTSELEIIGSPSLHGAEYRIMPDRIEAGTYMIAASITKGDVTISGIDYHIVENLALKLTSTGVLVAPTDNGITVRCTDTLRSVDMQTQVYPGFATDLQAQFMSLMTVSQGVSVITENIFENRFMHVPELNRMGANIIVNANTAVVRGVDHLSGAEVMASDLRASVSLILAGLVAVGETKVRRVYHLDRGYQALEEKLASCGAQVRRVAGDAI</sequence>
<gene>
    <name evidence="12" type="primary">murA</name>
    <name evidence="14" type="ORF">Trichorick_01054</name>
</gene>
<dbReference type="Proteomes" id="UP001326613">
    <property type="component" value="Chromosome"/>
</dbReference>
<dbReference type="InterPro" id="IPR050068">
    <property type="entry name" value="MurA_subfamily"/>
</dbReference>
<feature type="binding site" evidence="12">
    <location>
        <begin position="166"/>
        <end position="169"/>
    </location>
    <ligand>
        <name>UDP-N-acetyl-alpha-D-glucosamine</name>
        <dbReference type="ChEBI" id="CHEBI:57705"/>
    </ligand>
</feature>
<keyword evidence="7 12" id="KW-0573">Peptidoglycan synthesis</keyword>
<dbReference type="NCBIfam" id="TIGR01072">
    <property type="entry name" value="murA"/>
    <property type="match status" value="1"/>
</dbReference>
<dbReference type="InterPro" id="IPR001986">
    <property type="entry name" value="Enolpyruvate_Tfrase_dom"/>
</dbReference>
<keyword evidence="9 12" id="KW-0961">Cell wall biogenesis/degradation</keyword>
<dbReference type="HAMAP" id="MF_00111">
    <property type="entry name" value="MurA"/>
    <property type="match status" value="1"/>
</dbReference>
<evidence type="ECO:0000256" key="11">
    <source>
        <dbReference type="ARBA" id="ARBA00047527"/>
    </source>
</evidence>
<feature type="binding site" evidence="12">
    <location>
        <begin position="22"/>
        <end position="23"/>
    </location>
    <ligand>
        <name>phosphoenolpyruvate</name>
        <dbReference type="ChEBI" id="CHEBI:58702"/>
    </ligand>
</feature>
<dbReference type="EC" id="2.5.1.7" evidence="12"/>
<name>A0ABZ0UVE0_9RICK</name>
<comment type="pathway">
    <text evidence="2 12">Cell wall biogenesis; peptidoglycan biosynthesis.</text>
</comment>
<dbReference type="EMBL" id="CP112932">
    <property type="protein sequence ID" value="WPY01150.1"/>
    <property type="molecule type" value="Genomic_DNA"/>
</dbReference>
<dbReference type="InterPro" id="IPR013792">
    <property type="entry name" value="RNA3'P_cycl/enolpyr_Trfase_a/b"/>
</dbReference>
<keyword evidence="3 12" id="KW-0963">Cytoplasm</keyword>
<evidence type="ECO:0000256" key="3">
    <source>
        <dbReference type="ARBA" id="ARBA00022490"/>
    </source>
</evidence>
<feature type="binding site" evidence="12">
    <location>
        <position position="96"/>
    </location>
    <ligand>
        <name>UDP-N-acetyl-alpha-D-glucosamine</name>
        <dbReference type="ChEBI" id="CHEBI:57705"/>
    </ligand>
</feature>
<dbReference type="Gene3D" id="3.65.10.10">
    <property type="entry name" value="Enolpyruvate transferase domain"/>
    <property type="match status" value="2"/>
</dbReference>
<evidence type="ECO:0000256" key="12">
    <source>
        <dbReference type="HAMAP-Rule" id="MF_00111"/>
    </source>
</evidence>
<evidence type="ECO:0000259" key="13">
    <source>
        <dbReference type="Pfam" id="PF00275"/>
    </source>
</evidence>
<keyword evidence="5 12" id="KW-0808">Transferase</keyword>
<keyword evidence="8 12" id="KW-0131">Cell cycle</keyword>
<proteinExistence type="inferred from homology"/>
<comment type="function">
    <text evidence="12">Cell wall formation. Adds enolpyruvyl to UDP-N-acetylglucosamine.</text>
</comment>
<evidence type="ECO:0000256" key="9">
    <source>
        <dbReference type="ARBA" id="ARBA00023316"/>
    </source>
</evidence>
<reference evidence="14 15" key="1">
    <citation type="submission" date="2022-10" db="EMBL/GenBank/DDBJ databases">
        <title>Host association and intracellularity evolved multiple times independently in the Rickettsiales.</title>
        <authorList>
            <person name="Castelli M."/>
            <person name="Nardi T."/>
            <person name="Gammuto L."/>
            <person name="Bellinzona G."/>
            <person name="Sabaneyeva E."/>
            <person name="Potekhin A."/>
            <person name="Serra V."/>
            <person name="Petroni G."/>
            <person name="Sassera D."/>
        </authorList>
    </citation>
    <scope>NUCLEOTIDE SEQUENCE [LARGE SCALE GENOMIC DNA]</scope>
    <source>
        <strain evidence="14 15">Kr 154-4</strain>
    </source>
</reference>
<evidence type="ECO:0000256" key="4">
    <source>
        <dbReference type="ARBA" id="ARBA00022618"/>
    </source>
</evidence>
<dbReference type="InterPro" id="IPR036968">
    <property type="entry name" value="Enolpyruvate_Tfrase_sf"/>
</dbReference>
<dbReference type="PANTHER" id="PTHR43783">
    <property type="entry name" value="UDP-N-ACETYLGLUCOSAMINE 1-CARBOXYVINYLTRANSFERASE"/>
    <property type="match status" value="1"/>
</dbReference>
<evidence type="ECO:0000256" key="8">
    <source>
        <dbReference type="ARBA" id="ARBA00023306"/>
    </source>
</evidence>